<keyword evidence="3" id="KW-1185">Reference proteome</keyword>
<sequence length="50" mass="5109">MGLCVLPFGVATLPGDEDEVDDLSDEKEAAGEKPEDAGDPSAGVEAMDSK</sequence>
<reference evidence="2 3" key="1">
    <citation type="submission" date="2019-02" db="EMBL/GenBank/DDBJ databases">
        <title>Deep-cultivation of Planctomycetes and their phenomic and genomic characterization uncovers novel biology.</title>
        <authorList>
            <person name="Wiegand S."/>
            <person name="Jogler M."/>
            <person name="Boedeker C."/>
            <person name="Pinto D."/>
            <person name="Vollmers J."/>
            <person name="Rivas-Marin E."/>
            <person name="Kohn T."/>
            <person name="Peeters S.H."/>
            <person name="Heuer A."/>
            <person name="Rast P."/>
            <person name="Oberbeckmann S."/>
            <person name="Bunk B."/>
            <person name="Jeske O."/>
            <person name="Meyerdierks A."/>
            <person name="Storesund J.E."/>
            <person name="Kallscheuer N."/>
            <person name="Luecker S."/>
            <person name="Lage O.M."/>
            <person name="Pohl T."/>
            <person name="Merkel B.J."/>
            <person name="Hornburger P."/>
            <person name="Mueller R.-W."/>
            <person name="Bruemmer F."/>
            <person name="Labrenz M."/>
            <person name="Spormann A.M."/>
            <person name="Op den Camp H."/>
            <person name="Overmann J."/>
            <person name="Amann R."/>
            <person name="Jetten M.S.M."/>
            <person name="Mascher T."/>
            <person name="Medema M.H."/>
            <person name="Devos D.P."/>
            <person name="Kaster A.-K."/>
            <person name="Ovreas L."/>
            <person name="Rohde M."/>
            <person name="Galperin M.Y."/>
            <person name="Jogler C."/>
        </authorList>
    </citation>
    <scope>NUCLEOTIDE SEQUENCE [LARGE SCALE GENOMIC DNA]</scope>
    <source>
        <strain evidence="2 3">KS4</strain>
    </source>
</reference>
<name>A0A517YU56_9BACT</name>
<gene>
    <name evidence="2" type="ORF">KS4_17850</name>
</gene>
<organism evidence="2 3">
    <name type="scientific">Poriferisphaera corsica</name>
    <dbReference type="NCBI Taxonomy" id="2528020"/>
    <lineage>
        <taxon>Bacteria</taxon>
        <taxon>Pseudomonadati</taxon>
        <taxon>Planctomycetota</taxon>
        <taxon>Phycisphaerae</taxon>
        <taxon>Phycisphaerales</taxon>
        <taxon>Phycisphaeraceae</taxon>
        <taxon>Poriferisphaera</taxon>
    </lineage>
</organism>
<feature type="compositionally biased region" description="Acidic residues" evidence="1">
    <location>
        <begin position="15"/>
        <end position="25"/>
    </location>
</feature>
<evidence type="ECO:0000313" key="3">
    <source>
        <dbReference type="Proteomes" id="UP000317369"/>
    </source>
</evidence>
<evidence type="ECO:0000313" key="2">
    <source>
        <dbReference type="EMBL" id="QDU33729.1"/>
    </source>
</evidence>
<evidence type="ECO:0000256" key="1">
    <source>
        <dbReference type="SAM" id="MobiDB-lite"/>
    </source>
</evidence>
<feature type="region of interest" description="Disordered" evidence="1">
    <location>
        <begin position="11"/>
        <end position="50"/>
    </location>
</feature>
<dbReference type="KEGG" id="pcor:KS4_17850"/>
<feature type="compositionally biased region" description="Basic and acidic residues" evidence="1">
    <location>
        <begin position="26"/>
        <end position="36"/>
    </location>
</feature>
<accession>A0A517YU56</accession>
<dbReference type="AlphaFoldDB" id="A0A517YU56"/>
<dbReference type="EMBL" id="CP036425">
    <property type="protein sequence ID" value="QDU33729.1"/>
    <property type="molecule type" value="Genomic_DNA"/>
</dbReference>
<proteinExistence type="predicted"/>
<protein>
    <submittedName>
        <fullName evidence="2">Uncharacterized protein</fullName>
    </submittedName>
</protein>
<dbReference type="Proteomes" id="UP000317369">
    <property type="component" value="Chromosome"/>
</dbReference>